<dbReference type="AlphaFoldDB" id="U2S4I8"/>
<proteinExistence type="predicted"/>
<dbReference type="EMBL" id="AWVP01000062">
    <property type="protein sequence ID" value="ERK57697.1"/>
    <property type="molecule type" value="Genomic_DNA"/>
</dbReference>
<keyword evidence="1" id="KW-0472">Membrane</keyword>
<organism evidence="2 3">
    <name type="scientific">Gemella bergeri ATCC 700627</name>
    <dbReference type="NCBI Taxonomy" id="1321820"/>
    <lineage>
        <taxon>Bacteria</taxon>
        <taxon>Bacillati</taxon>
        <taxon>Bacillota</taxon>
        <taxon>Bacilli</taxon>
        <taxon>Bacillales</taxon>
        <taxon>Gemellaceae</taxon>
        <taxon>Gemella</taxon>
    </lineage>
</organism>
<evidence type="ECO:0000313" key="2">
    <source>
        <dbReference type="EMBL" id="ERK57697.1"/>
    </source>
</evidence>
<sequence>MGKVENTVAIKGLVNSDFNILGVIKNLIVNNIMIISDIRLKNNCNRELYVAKRFPSATLPKARPAIGIGILLINFMFFTFTL</sequence>
<reference evidence="2 3" key="1">
    <citation type="submission" date="2013-08" db="EMBL/GenBank/DDBJ databases">
        <authorList>
            <person name="Weinstock G."/>
            <person name="Sodergren E."/>
            <person name="Wylie T."/>
            <person name="Fulton L."/>
            <person name="Fulton R."/>
            <person name="Fronick C."/>
            <person name="O'Laughlin M."/>
            <person name="Godfrey J."/>
            <person name="Miner T."/>
            <person name="Herter B."/>
            <person name="Appelbaum E."/>
            <person name="Cordes M."/>
            <person name="Lek S."/>
            <person name="Wollam A."/>
            <person name="Pepin K.H."/>
            <person name="Palsikar V.B."/>
            <person name="Mitreva M."/>
            <person name="Wilson R.K."/>
        </authorList>
    </citation>
    <scope>NUCLEOTIDE SEQUENCE [LARGE SCALE GENOMIC DNA]</scope>
    <source>
        <strain evidence="2 3">ATCC 700627</strain>
    </source>
</reference>
<keyword evidence="1" id="KW-0812">Transmembrane</keyword>
<name>U2S4I8_9BACL</name>
<feature type="transmembrane region" description="Helical" evidence="1">
    <location>
        <begin position="62"/>
        <end position="80"/>
    </location>
</feature>
<dbReference type="Proteomes" id="UP000016637">
    <property type="component" value="Unassembled WGS sequence"/>
</dbReference>
<accession>U2S4I8</accession>
<comment type="caution">
    <text evidence="2">The sequence shown here is derived from an EMBL/GenBank/DDBJ whole genome shotgun (WGS) entry which is preliminary data.</text>
</comment>
<keyword evidence="1" id="KW-1133">Transmembrane helix</keyword>
<evidence type="ECO:0000256" key="1">
    <source>
        <dbReference type="SAM" id="Phobius"/>
    </source>
</evidence>
<protein>
    <submittedName>
        <fullName evidence="2">Uncharacterized protein</fullName>
    </submittedName>
</protein>
<dbReference type="HOGENOM" id="CLU_2553407_0_0_9"/>
<keyword evidence="3" id="KW-1185">Reference proteome</keyword>
<gene>
    <name evidence="2" type="ORF">HMPREF1983_01022</name>
</gene>
<evidence type="ECO:0000313" key="3">
    <source>
        <dbReference type="Proteomes" id="UP000016637"/>
    </source>
</evidence>